<sequence>MDLAAQLNNIMAESTFKEGQAATENRGTTQQLPTEIWLQVLEHDDPKHLWLSVRNVSREYQEIVERLFRSQHLRRIKIAFSLPRRDAASSRLKWPGDAIPGSQLVMGYAGLSADGSRLRVESQVVVKDRNGEKSVEELRVTGILPRQRLEEAAINVNMSTNPMASLPVKLEVAVEWDEVKKRWAWDVEWRVLLSRFFDAKDRQGKRWPTKAPSIAPQQKRWHRRRHGD</sequence>
<evidence type="ECO:0000313" key="3">
    <source>
        <dbReference type="EMBL" id="OSS49289.1"/>
    </source>
</evidence>
<protein>
    <recommendedName>
        <fullName evidence="2">F-box domain-containing protein</fullName>
    </recommendedName>
</protein>
<feature type="domain" description="F-box" evidence="2">
    <location>
        <begin position="26"/>
        <end position="76"/>
    </location>
</feature>
<proteinExistence type="predicted"/>
<gene>
    <name evidence="3" type="ORF">B5807_05788</name>
</gene>
<dbReference type="PROSITE" id="PS50181">
    <property type="entry name" value="FBOX"/>
    <property type="match status" value="1"/>
</dbReference>
<dbReference type="Proteomes" id="UP000193240">
    <property type="component" value="Unassembled WGS sequence"/>
</dbReference>
<evidence type="ECO:0000256" key="1">
    <source>
        <dbReference type="SAM" id="MobiDB-lite"/>
    </source>
</evidence>
<dbReference type="AlphaFoldDB" id="A0A1Y2M0H3"/>
<feature type="region of interest" description="Disordered" evidence="1">
    <location>
        <begin position="203"/>
        <end position="228"/>
    </location>
</feature>
<name>A0A1Y2M0H3_EPING</name>
<dbReference type="InParanoid" id="A0A1Y2M0H3"/>
<reference evidence="3 4" key="1">
    <citation type="journal article" date="2017" name="Genome Announc.">
        <title>Genome sequence of the saprophytic ascomycete Epicoccum nigrum ICMP 19927 strain isolated from New Zealand.</title>
        <authorList>
            <person name="Fokin M."/>
            <person name="Fleetwood D."/>
            <person name="Weir B.S."/>
            <person name="Villas-Boas S.G."/>
        </authorList>
    </citation>
    <scope>NUCLEOTIDE SEQUENCE [LARGE SCALE GENOMIC DNA]</scope>
    <source>
        <strain evidence="3 4">ICMP 19927</strain>
    </source>
</reference>
<evidence type="ECO:0000313" key="4">
    <source>
        <dbReference type="Proteomes" id="UP000193240"/>
    </source>
</evidence>
<evidence type="ECO:0000259" key="2">
    <source>
        <dbReference type="PROSITE" id="PS50181"/>
    </source>
</evidence>
<dbReference type="InterPro" id="IPR001810">
    <property type="entry name" value="F-box_dom"/>
</dbReference>
<dbReference type="EMBL" id="KZ107844">
    <property type="protein sequence ID" value="OSS49289.1"/>
    <property type="molecule type" value="Genomic_DNA"/>
</dbReference>
<dbReference type="OMA" id="VELWLHI"/>
<organism evidence="3 4">
    <name type="scientific">Epicoccum nigrum</name>
    <name type="common">Soil fungus</name>
    <name type="synonym">Epicoccum purpurascens</name>
    <dbReference type="NCBI Taxonomy" id="105696"/>
    <lineage>
        <taxon>Eukaryota</taxon>
        <taxon>Fungi</taxon>
        <taxon>Dikarya</taxon>
        <taxon>Ascomycota</taxon>
        <taxon>Pezizomycotina</taxon>
        <taxon>Dothideomycetes</taxon>
        <taxon>Pleosporomycetidae</taxon>
        <taxon>Pleosporales</taxon>
        <taxon>Pleosporineae</taxon>
        <taxon>Didymellaceae</taxon>
        <taxon>Epicoccum</taxon>
    </lineage>
</organism>
<feature type="compositionally biased region" description="Basic residues" evidence="1">
    <location>
        <begin position="219"/>
        <end position="228"/>
    </location>
</feature>
<keyword evidence="4" id="KW-1185">Reference proteome</keyword>
<accession>A0A1Y2M0H3</accession>